<feature type="domain" description="AP5B1 C-terminal" evidence="3">
    <location>
        <begin position="1776"/>
        <end position="1820"/>
    </location>
</feature>
<evidence type="ECO:0000313" key="4">
    <source>
        <dbReference type="EMBL" id="CEM13363.1"/>
    </source>
</evidence>
<feature type="compositionally biased region" description="Low complexity" evidence="1">
    <location>
        <begin position="1387"/>
        <end position="1397"/>
    </location>
</feature>
<dbReference type="InterPro" id="IPR048979">
    <property type="entry name" value="AP5B1_middle"/>
</dbReference>
<dbReference type="PANTHER" id="PTHR34033">
    <property type="entry name" value="AP-5 COMPLEX SUBUNIT BETA-1"/>
    <property type="match status" value="1"/>
</dbReference>
<feature type="compositionally biased region" description="Basic and acidic residues" evidence="1">
    <location>
        <begin position="773"/>
        <end position="788"/>
    </location>
</feature>
<dbReference type="Pfam" id="PF21590">
    <property type="entry name" value="AP5B1_C"/>
    <property type="match status" value="1"/>
</dbReference>
<feature type="compositionally biased region" description="Basic and acidic residues" evidence="1">
    <location>
        <begin position="373"/>
        <end position="390"/>
    </location>
</feature>
<feature type="compositionally biased region" description="Basic residues" evidence="1">
    <location>
        <begin position="391"/>
        <end position="403"/>
    </location>
</feature>
<feature type="region of interest" description="Disordered" evidence="1">
    <location>
        <begin position="1"/>
        <end position="35"/>
    </location>
</feature>
<feature type="compositionally biased region" description="Polar residues" evidence="1">
    <location>
        <begin position="1293"/>
        <end position="1303"/>
    </location>
</feature>
<reference evidence="4" key="1">
    <citation type="submission" date="2014-11" db="EMBL/GenBank/DDBJ databases">
        <authorList>
            <person name="Otto D Thomas"/>
            <person name="Naeem Raeece"/>
        </authorList>
    </citation>
    <scope>NUCLEOTIDE SEQUENCE</scope>
</reference>
<dbReference type="PANTHER" id="PTHR34033:SF1">
    <property type="entry name" value="AP-5 COMPLEX SUBUNIT BETA-1"/>
    <property type="match status" value="1"/>
</dbReference>
<feature type="region of interest" description="Disordered" evidence="1">
    <location>
        <begin position="1679"/>
        <end position="1717"/>
    </location>
</feature>
<dbReference type="Pfam" id="PF21588">
    <property type="entry name" value="AP5B1_middle"/>
    <property type="match status" value="1"/>
</dbReference>
<evidence type="ECO:0000256" key="1">
    <source>
        <dbReference type="SAM" id="MobiDB-lite"/>
    </source>
</evidence>
<feature type="region of interest" description="Disordered" evidence="1">
    <location>
        <begin position="1118"/>
        <end position="1185"/>
    </location>
</feature>
<dbReference type="VEuPathDB" id="CryptoDB:Cvel_17198"/>
<feature type="compositionally biased region" description="Gly residues" evidence="1">
    <location>
        <begin position="1412"/>
        <end position="1421"/>
    </location>
</feature>
<feature type="compositionally biased region" description="Low complexity" evidence="1">
    <location>
        <begin position="447"/>
        <end position="461"/>
    </location>
</feature>
<protein>
    <submittedName>
        <fullName evidence="4">Uncharacterized protein</fullName>
    </submittedName>
</protein>
<dbReference type="GO" id="GO:0016197">
    <property type="term" value="P:endosomal transport"/>
    <property type="evidence" value="ECO:0007669"/>
    <property type="project" value="InterPro"/>
</dbReference>
<accession>A0A0G4FJK4</accession>
<dbReference type="GO" id="GO:0005765">
    <property type="term" value="C:lysosomal membrane"/>
    <property type="evidence" value="ECO:0007669"/>
    <property type="project" value="TreeGrafter"/>
</dbReference>
<dbReference type="EMBL" id="CDMZ01000395">
    <property type="protein sequence ID" value="CEM13363.1"/>
    <property type="molecule type" value="Genomic_DNA"/>
</dbReference>
<feature type="region of interest" description="Disordered" evidence="1">
    <location>
        <begin position="1525"/>
        <end position="1564"/>
    </location>
</feature>
<evidence type="ECO:0000259" key="3">
    <source>
        <dbReference type="Pfam" id="PF21590"/>
    </source>
</evidence>
<evidence type="ECO:0000259" key="2">
    <source>
        <dbReference type="Pfam" id="PF21588"/>
    </source>
</evidence>
<dbReference type="InterPro" id="IPR038741">
    <property type="entry name" value="AP5B1"/>
</dbReference>
<dbReference type="SUPFAM" id="SSF48371">
    <property type="entry name" value="ARM repeat"/>
    <property type="match status" value="1"/>
</dbReference>
<feature type="compositionally biased region" description="Low complexity" evidence="1">
    <location>
        <begin position="252"/>
        <end position="264"/>
    </location>
</feature>
<feature type="domain" description="AP5B1 middle" evidence="2">
    <location>
        <begin position="856"/>
        <end position="1053"/>
    </location>
</feature>
<dbReference type="InterPro" id="IPR016024">
    <property type="entry name" value="ARM-type_fold"/>
</dbReference>
<feature type="region of interest" description="Disordered" evidence="1">
    <location>
        <begin position="1325"/>
        <end position="1440"/>
    </location>
</feature>
<dbReference type="GO" id="GO:0030119">
    <property type="term" value="C:AP-type membrane coat adaptor complex"/>
    <property type="evidence" value="ECO:0007669"/>
    <property type="project" value="TreeGrafter"/>
</dbReference>
<dbReference type="InterPro" id="IPR048981">
    <property type="entry name" value="AP5B1_C"/>
</dbReference>
<feature type="compositionally biased region" description="Basic and acidic residues" evidence="1">
    <location>
        <begin position="543"/>
        <end position="580"/>
    </location>
</feature>
<feature type="region of interest" description="Disordered" evidence="1">
    <location>
        <begin position="366"/>
        <end position="463"/>
    </location>
</feature>
<feature type="compositionally biased region" description="Basic and acidic residues" evidence="1">
    <location>
        <begin position="1538"/>
        <end position="1551"/>
    </location>
</feature>
<feature type="region of interest" description="Disordered" evidence="1">
    <location>
        <begin position="490"/>
        <end position="580"/>
    </location>
</feature>
<feature type="compositionally biased region" description="Basic and acidic residues" evidence="1">
    <location>
        <begin position="17"/>
        <end position="35"/>
    </location>
</feature>
<feature type="region of interest" description="Disordered" evidence="1">
    <location>
        <begin position="1268"/>
        <end position="1303"/>
    </location>
</feature>
<feature type="region of interest" description="Disordered" evidence="1">
    <location>
        <begin position="249"/>
        <end position="277"/>
    </location>
</feature>
<feature type="region of interest" description="Disordered" evidence="1">
    <location>
        <begin position="761"/>
        <end position="788"/>
    </location>
</feature>
<dbReference type="PhylomeDB" id="A0A0G4FJK4"/>
<feature type="compositionally biased region" description="Polar residues" evidence="1">
    <location>
        <begin position="501"/>
        <end position="511"/>
    </location>
</feature>
<gene>
    <name evidence="4" type="ORF">Cvel_17198</name>
</gene>
<name>A0A0G4FJK4_9ALVE</name>
<organism evidence="4">
    <name type="scientific">Chromera velia CCMP2878</name>
    <dbReference type="NCBI Taxonomy" id="1169474"/>
    <lineage>
        <taxon>Eukaryota</taxon>
        <taxon>Sar</taxon>
        <taxon>Alveolata</taxon>
        <taxon>Colpodellida</taxon>
        <taxon>Chromeraceae</taxon>
        <taxon>Chromera</taxon>
    </lineage>
</organism>
<sequence>MLSEDGRGVGGFMQGTKKRESRSSEDRALGGHGDSRDLGVSEELRELLKALFYENDVSVCVGALAVIEEHCRQLIETPACLEYVFSVLDQVLSSPGAGPSQQGQYHRTFAETTELKAHVLVTYTSLLIQFECCEEQPVVFTAFVDSLCDIIQQVNSSADRNLRAFACECLHELELSFPGLLFPLLGPDWSVGPTFSVQDAFCPPVPGRLQQGGGAAGGVEVPPFGPSTVGVRGDGEEEWAVQGGGQLGGNRGAAAHRPAAGASPFPAPGTVQQGGKKRKLDLGSLVSAEMLHVSESYTRLYLTVGLHYLERVVAEAFLQEQRQRRTAGEREAASDLSEEDRHLFFEHLRARSLLYLESGSYALGSSVLTDSGQRGRERGSRKGKTEGGRREGKKKKKSKKDRRSRLDERERGGEDEEERESILGVSVHRGVGMGGAGSTEADDLSDSGRSCSSPVSSLSRSGTVHMEWETGSSASGVSDFSVNDLAPFLQQTDPEGAHSGHGSSFVSTVTPSLRIPPSESAFSGAAPVAATGVPHSHAQSLRSGREARGRGGEEEHREREWERGRESGGSGVEKETDRERGRKFALREAELLSRAVLPPPGGIGPQLPGRTFWISRCTSRTPLPNLHLPLDLSPPRLPRKLLKTLVRALALVFDGLPFFSDWTRLRVAQRLALFSRVLALPARVLLHHFGPMLHSTRPTLIHAFLKAASLFAHELPDDVCESTFARLLGAIQNPAVEPCFRLLAVRWLLAFAFPAPDPHLPGSSSSVSVGGEGMKDGGSAKEDVKKGGRSRMIEAADSGLIVEAGSTKTRRLMERLILNSTEDLCPRWHDPLELKEVKLQALLVCFQRRGRKLPSQLLSVLESLSEYRFCARPVGAHAVVFRFVLRLIRAFGLRADEEAGVCREMCGFVGSNPKQLMTSVLALTRRALGMGAKERAVGSRLLACLGAFVASLEPPSRLRNYFALLVTLAQTASLEVVVQHAMRAVARLAGSGAALNNWEVGVRVLAVVREILLYHPQASVFEAAGSLLQQIARRTEVVDLRDGATQLLRLMATAGTPALGRILRHDAAVLDRIRERLTPVVPETYWIKGGALPFLTLRKSLAERRGLGLQDRGAAVFSLAPVPPRPQKRKGGRGEAEKGGKTTGTRLKKKEDPEPATAGEGSPPADRLPTSAGSSGAAEDDETAPEFEELPWFRKWGELPGADWFFDPLKALGVPPPEETPLTVPVIKQAFKLYCAHVQAEPALVRVPFVFRYRTHEIDHGVLRSLEAESPDASSRQMQMNGDGGAQLHSKRSTGQGSNVRVNSNAADERGGFVSHFAFVQHLPDEESDQGDGGGDGGEGEAETDRGEGDQTSLSLSPVEGVEVLRLPLSEGGASLDTRKRMSNNMGGELEGSSPGGESDHVRGVGDYRSGFGRGGGGVPGPWGAWDGQSRTERESSAAAFVPEPPELLARKRRVWALQKLRRMNKQKLRASDARGREIRLPEEIYGAEISFSACPDYHPLPPIHIPFLADLSDAQQQSAYSLAAVSLPEEGVDEEGREERDRESRRDNHENGGAASGGPLDQAAGDVEAFPHLYKLLVKMRPLEPVPTWFDVSVTFNDAQGRVFLGSLEKFQVSFQDLFLPVRVPHVLWAPFFELLWRDKRMCRSVKVLEASRSRVHRLAATRLFPFVIPLSSLHPRVGKNGEGSSDSDRDAEAPRVSSDTTMKAQQRSSPSAPHQIWDGMRIEAEDFDFEQEEAFEVPNSHRLAFMREQDTTYWGGEPTRVPTRVGKSDSLSLDTLYVIIFMPPCHHLLIRLSISKSTTVARIATDRYQLLSHMDAFFEDWLP</sequence>
<feature type="compositionally biased region" description="Polar residues" evidence="1">
    <location>
        <begin position="1699"/>
        <end position="1714"/>
    </location>
</feature>
<proteinExistence type="predicted"/>